<dbReference type="NCBIfam" id="TIGR01643">
    <property type="entry name" value="YD_repeat_2x"/>
    <property type="match status" value="1"/>
</dbReference>
<dbReference type="InterPro" id="IPR006530">
    <property type="entry name" value="YD"/>
</dbReference>
<proteinExistence type="predicted"/>
<accession>A0A6J7WIF9</accession>
<gene>
    <name evidence="1" type="ORF">UFOVP187_7</name>
</gene>
<protein>
    <submittedName>
        <fullName evidence="1">YD repeat</fullName>
    </submittedName>
</protein>
<sequence>MSCFISSGVQLGCSDGIGGIQKIYIVGGGGTVTGYTYDADGAITGATSTSGTTLYGFELKRNTSSLTQNIQKNFENGTIFFDQELLAVLFKYDQQKRNELKVLSQNDKLQIVAIDQNGTQYLLGQTNGMYLGSGAALTGVQFSDRNGFNLTFKGQEHEPANVINGALASVFTGASIVG</sequence>
<organism evidence="1">
    <name type="scientific">uncultured Caudovirales phage</name>
    <dbReference type="NCBI Taxonomy" id="2100421"/>
    <lineage>
        <taxon>Viruses</taxon>
        <taxon>Duplodnaviria</taxon>
        <taxon>Heunggongvirae</taxon>
        <taxon>Uroviricota</taxon>
        <taxon>Caudoviricetes</taxon>
        <taxon>Peduoviridae</taxon>
        <taxon>Maltschvirus</taxon>
        <taxon>Maltschvirus maltsch</taxon>
    </lineage>
</organism>
<name>A0A6J7WIF9_9CAUD</name>
<dbReference type="EMBL" id="LR798237">
    <property type="protein sequence ID" value="CAB5212367.1"/>
    <property type="molecule type" value="Genomic_DNA"/>
</dbReference>
<evidence type="ECO:0000313" key="1">
    <source>
        <dbReference type="EMBL" id="CAB5212367.1"/>
    </source>
</evidence>
<reference evidence="1" key="1">
    <citation type="submission" date="2020-05" db="EMBL/GenBank/DDBJ databases">
        <authorList>
            <person name="Chiriac C."/>
            <person name="Salcher M."/>
            <person name="Ghai R."/>
            <person name="Kavagutti S V."/>
        </authorList>
    </citation>
    <scope>NUCLEOTIDE SEQUENCE</scope>
</reference>